<gene>
    <name evidence="2" type="ORF">OU798_16475</name>
</gene>
<organism evidence="2 3">
    <name type="scientific">Draconibacterium aestuarii</name>
    <dbReference type="NCBI Taxonomy" id="2998507"/>
    <lineage>
        <taxon>Bacteria</taxon>
        <taxon>Pseudomonadati</taxon>
        <taxon>Bacteroidota</taxon>
        <taxon>Bacteroidia</taxon>
        <taxon>Marinilabiliales</taxon>
        <taxon>Prolixibacteraceae</taxon>
        <taxon>Draconibacterium</taxon>
    </lineage>
</organism>
<dbReference type="GO" id="GO:0004553">
    <property type="term" value="F:hydrolase activity, hydrolyzing O-glycosyl compounds"/>
    <property type="evidence" value="ECO:0007669"/>
    <property type="project" value="UniProtKB-ARBA"/>
</dbReference>
<dbReference type="Proteomes" id="UP001145087">
    <property type="component" value="Unassembled WGS sequence"/>
</dbReference>
<sequence>MRITVNKDRFTVYNRQSAKISERNNLGDQGFLRILNDGQEVSFYFSANGKDWTRVERTIEASGFNHNVFGEFLSLRAGLFAYGAGEVRFDNFVYRKP</sequence>
<evidence type="ECO:0000313" key="2">
    <source>
        <dbReference type="EMBL" id="MCY1721951.1"/>
    </source>
</evidence>
<dbReference type="AlphaFoldDB" id="A0A9X3J7W8"/>
<protein>
    <recommendedName>
        <fullName evidence="1">Beta-xylosidase C-terminal Concanavalin A-like domain-containing protein</fullName>
    </recommendedName>
</protein>
<name>A0A9X3J7W8_9BACT</name>
<dbReference type="InterPro" id="IPR041542">
    <property type="entry name" value="GH43_C2"/>
</dbReference>
<accession>A0A9X3J7W8</accession>
<dbReference type="EMBL" id="JAPOHD010000030">
    <property type="protein sequence ID" value="MCY1721951.1"/>
    <property type="molecule type" value="Genomic_DNA"/>
</dbReference>
<dbReference type="GO" id="GO:0005975">
    <property type="term" value="P:carbohydrate metabolic process"/>
    <property type="evidence" value="ECO:0007669"/>
    <property type="project" value="UniProtKB-ARBA"/>
</dbReference>
<dbReference type="Gene3D" id="2.60.120.200">
    <property type="match status" value="1"/>
</dbReference>
<feature type="domain" description="Beta-xylosidase C-terminal Concanavalin A-like" evidence="1">
    <location>
        <begin position="22"/>
        <end position="95"/>
    </location>
</feature>
<comment type="caution">
    <text evidence="2">The sequence shown here is derived from an EMBL/GenBank/DDBJ whole genome shotgun (WGS) entry which is preliminary data.</text>
</comment>
<proteinExistence type="predicted"/>
<evidence type="ECO:0000313" key="3">
    <source>
        <dbReference type="Proteomes" id="UP001145087"/>
    </source>
</evidence>
<dbReference type="RefSeq" id="WP_343334281.1">
    <property type="nucleotide sequence ID" value="NZ_JAPOHD010000030.1"/>
</dbReference>
<reference evidence="2" key="1">
    <citation type="submission" date="2022-11" db="EMBL/GenBank/DDBJ databases">
        <title>Marilongibacter aestuarii gen. nov., sp. nov., isolated from tidal flat sediment.</title>
        <authorList>
            <person name="Jiayan W."/>
        </authorList>
    </citation>
    <scope>NUCLEOTIDE SEQUENCE</scope>
    <source>
        <strain evidence="2">Z1-6</strain>
    </source>
</reference>
<keyword evidence="3" id="KW-1185">Reference proteome</keyword>
<dbReference type="SUPFAM" id="SSF49899">
    <property type="entry name" value="Concanavalin A-like lectins/glucanases"/>
    <property type="match status" value="1"/>
</dbReference>
<dbReference type="InterPro" id="IPR013320">
    <property type="entry name" value="ConA-like_dom_sf"/>
</dbReference>
<evidence type="ECO:0000259" key="1">
    <source>
        <dbReference type="Pfam" id="PF17851"/>
    </source>
</evidence>
<dbReference type="Pfam" id="PF17851">
    <property type="entry name" value="GH43_C2"/>
    <property type="match status" value="1"/>
</dbReference>